<proteinExistence type="predicted"/>
<dbReference type="OrthoDB" id="129444at2759"/>
<feature type="region of interest" description="Disordered" evidence="1">
    <location>
        <begin position="1029"/>
        <end position="1084"/>
    </location>
</feature>
<feature type="region of interest" description="Disordered" evidence="1">
    <location>
        <begin position="1098"/>
        <end position="1123"/>
    </location>
</feature>
<feature type="compositionally biased region" description="Acidic residues" evidence="1">
    <location>
        <begin position="757"/>
        <end position="769"/>
    </location>
</feature>
<feature type="compositionally biased region" description="Basic residues" evidence="1">
    <location>
        <begin position="283"/>
        <end position="294"/>
    </location>
</feature>
<feature type="compositionally biased region" description="Polar residues" evidence="1">
    <location>
        <begin position="660"/>
        <end position="670"/>
    </location>
</feature>
<gene>
    <name evidence="2" type="ORF">PHPALM_3512</name>
</gene>
<feature type="region of interest" description="Disordered" evidence="1">
    <location>
        <begin position="646"/>
        <end position="979"/>
    </location>
</feature>
<feature type="compositionally biased region" description="Polar residues" evidence="1">
    <location>
        <begin position="960"/>
        <end position="979"/>
    </location>
</feature>
<dbReference type="EMBL" id="NCKW01001878">
    <property type="protein sequence ID" value="POM78904.1"/>
    <property type="molecule type" value="Genomic_DNA"/>
</dbReference>
<feature type="compositionally biased region" description="Polar residues" evidence="1">
    <location>
        <begin position="300"/>
        <end position="309"/>
    </location>
</feature>
<dbReference type="AlphaFoldDB" id="A0A2P4YM69"/>
<evidence type="ECO:0000313" key="2">
    <source>
        <dbReference type="EMBL" id="POM78904.1"/>
    </source>
</evidence>
<feature type="compositionally biased region" description="Basic residues" evidence="1">
    <location>
        <begin position="716"/>
        <end position="725"/>
    </location>
</feature>
<feature type="compositionally biased region" description="Basic and acidic residues" evidence="1">
    <location>
        <begin position="159"/>
        <end position="170"/>
    </location>
</feature>
<feature type="region of interest" description="Disordered" evidence="1">
    <location>
        <begin position="159"/>
        <end position="331"/>
    </location>
</feature>
<feature type="compositionally biased region" description="Basic and acidic residues" evidence="1">
    <location>
        <begin position="1044"/>
        <end position="1053"/>
    </location>
</feature>
<feature type="region of interest" description="Disordered" evidence="1">
    <location>
        <begin position="354"/>
        <end position="382"/>
    </location>
</feature>
<feature type="compositionally biased region" description="Basic and acidic residues" evidence="1">
    <location>
        <begin position="735"/>
        <end position="746"/>
    </location>
</feature>
<name>A0A2P4YM69_9STRA</name>
<reference evidence="2 3" key="1">
    <citation type="journal article" date="2017" name="Genome Biol. Evol.">
        <title>Phytophthora megakarya and P. palmivora, closely related causal agents of cacao black pod rot, underwent increases in genome sizes and gene numbers by different mechanisms.</title>
        <authorList>
            <person name="Ali S.S."/>
            <person name="Shao J."/>
            <person name="Lary D.J."/>
            <person name="Kronmiller B."/>
            <person name="Shen D."/>
            <person name="Strem M.D."/>
            <person name="Amoako-Attah I."/>
            <person name="Akrofi A.Y."/>
            <person name="Begoude B.A."/>
            <person name="Ten Hoopen G.M."/>
            <person name="Coulibaly K."/>
            <person name="Kebe B.I."/>
            <person name="Melnick R.L."/>
            <person name="Guiltinan M.J."/>
            <person name="Tyler B.M."/>
            <person name="Meinhardt L.W."/>
            <person name="Bailey B.A."/>
        </authorList>
    </citation>
    <scope>NUCLEOTIDE SEQUENCE [LARGE SCALE GENOMIC DNA]</scope>
    <source>
        <strain evidence="3">sbr112.9</strain>
    </source>
</reference>
<organism evidence="2 3">
    <name type="scientific">Phytophthora palmivora</name>
    <dbReference type="NCBI Taxonomy" id="4796"/>
    <lineage>
        <taxon>Eukaryota</taxon>
        <taxon>Sar</taxon>
        <taxon>Stramenopiles</taxon>
        <taxon>Oomycota</taxon>
        <taxon>Peronosporomycetes</taxon>
        <taxon>Peronosporales</taxon>
        <taxon>Peronosporaceae</taxon>
        <taxon>Phytophthora</taxon>
    </lineage>
</organism>
<feature type="compositionally biased region" description="Basic and acidic residues" evidence="1">
    <location>
        <begin position="183"/>
        <end position="194"/>
    </location>
</feature>
<protein>
    <submittedName>
        <fullName evidence="2">Uncharacterized protein</fullName>
    </submittedName>
</protein>
<feature type="compositionally biased region" description="Basic and acidic residues" evidence="1">
    <location>
        <begin position="700"/>
        <end position="715"/>
    </location>
</feature>
<sequence>MEARDAIISWLEQRDNFLRITASSPFSPSTRCGRSLCDVAQTETQALNELASFVNKRLPRIHWDAKHVKQMLNHYLMEYRATAEAAANPLFSLDERDELRGIKTVKEKLNNMCRHFQRMQQLHNSVAIASKEREMKRKREQEDLPHNGQYTKLHFHLTEAQRSEREKDVVPESDLSNSCENSETDKTGRDKQQLMEKSVMPLSQLITLTSGEEEKEENLPVLRRSKRQLAKSGSSKNGSGIQQRRTTSVEIADVPTQTTQATSCETSQDAPIEKLPSGNTHNQVKKCKTVRKIVKPSQPPSSDQAPTTQRRVKDSPILSLKDVSSTKSSVPESLRSAIAQVVLQRQQLLSRQDSLSESDYEIRSNAKSVAEPRSAQDLPPFARDAEPNLRRKRAFLRAKEFAFEQLKWQRENAFQQLEMDLLHREMEMRQILAQQELNLKRMHIRAEIIQSMIRTGANFHDIVERLQLLEPLKPITLPLKLQSVMTEPMQSTSESQRDAIVAWLEQGDNFLRVTAFSTSSGPHARLGIDDGQEAECIENKALSDLAESVNVATPRSHWDGKHAKQMLKHYLMEFKSTAREAAKPSFTLSKTDEVFGIQTIEDKLNSMCPHFGRLQRLHTSRLRAAMRGSTSMEMVKGLVQAKIPRTSELAKVRPRKGIPDQSNHDATSFKPQEKTEAPAQMVENSGRITGNGLKIGLESAKGEGDSVTKYQESKKSSPKKTGKKRAVSETYKQQHSKDEAELKDRVFTMPKFTELSSAEDEEDEEDEDLPFLRSNAAVKVRRRLRQPGSTKSANSDDDDSPWLKRKLRRVESSPGEIKQAEAIKTPLRITRSSTSNKTPTHDKAPARVTRSSPNRSKKSPGNVLKPSRMIAQGSKPVKPPSKTTATEKNSAKKGSSAADAPKLTNKPPPLSEKDSEAGTIPDSVLFAGQLQGREAAADTPQTMVPARTPPVEQAPVALQSVKQSSASPHTVSPTSNTPNVGVQASQVVVEPPAQVVQSTSAQPRFQVHDALRSAIAQVVSQRQELLNSRLRRRQENQPDNSDSDYERSEEERSNPNTLPNDQGRKAHVASNGHHNDQESLAATPGSYSAVKVVVNSRKLSDQRSPAVSRTSITSSQLRSTSRPKMSLIAGHIPPLLNFPRTNSEDMNIDRKLAFLNAKKLVFEQFKWMRESELQQQEMELLRREMETRKAFARKEIELQQMSIRVDLIQRMIRVGASIEDITEQLMLL</sequence>
<feature type="compositionally biased region" description="Polar residues" evidence="1">
    <location>
        <begin position="1102"/>
        <end position="1123"/>
    </location>
</feature>
<feature type="compositionally biased region" description="Polar residues" evidence="1">
    <location>
        <begin position="322"/>
        <end position="331"/>
    </location>
</feature>
<evidence type="ECO:0000256" key="1">
    <source>
        <dbReference type="SAM" id="MobiDB-lite"/>
    </source>
</evidence>
<keyword evidence="3" id="KW-1185">Reference proteome</keyword>
<evidence type="ECO:0000313" key="3">
    <source>
        <dbReference type="Proteomes" id="UP000237271"/>
    </source>
</evidence>
<accession>A0A2P4YM69</accession>
<feature type="compositionally biased region" description="Polar residues" evidence="1">
    <location>
        <begin position="231"/>
        <end position="269"/>
    </location>
</feature>
<comment type="caution">
    <text evidence="2">The sequence shown here is derived from an EMBL/GenBank/DDBJ whole genome shotgun (WGS) entry which is preliminary data.</text>
</comment>
<dbReference type="Proteomes" id="UP000237271">
    <property type="component" value="Unassembled WGS sequence"/>
</dbReference>